<dbReference type="Proteomes" id="UP001244207">
    <property type="component" value="Unassembled WGS sequence"/>
</dbReference>
<accession>A0AAD8UUF8</accession>
<dbReference type="GeneID" id="85385886"/>
<gene>
    <name evidence="1" type="ORF">BDZ83DRAFT_259862</name>
</gene>
<organism evidence="1 2">
    <name type="scientific">Glomerella acutata</name>
    <name type="common">Colletotrichum acutatum</name>
    <dbReference type="NCBI Taxonomy" id="27357"/>
    <lineage>
        <taxon>Eukaryota</taxon>
        <taxon>Fungi</taxon>
        <taxon>Dikarya</taxon>
        <taxon>Ascomycota</taxon>
        <taxon>Pezizomycotina</taxon>
        <taxon>Sordariomycetes</taxon>
        <taxon>Hypocreomycetidae</taxon>
        <taxon>Glomerellales</taxon>
        <taxon>Glomerellaceae</taxon>
        <taxon>Colletotrichum</taxon>
        <taxon>Colletotrichum acutatum species complex</taxon>
    </lineage>
</organism>
<evidence type="ECO:0000313" key="2">
    <source>
        <dbReference type="Proteomes" id="UP001244207"/>
    </source>
</evidence>
<dbReference type="RefSeq" id="XP_060366545.1">
    <property type="nucleotide sequence ID" value="XM_060501987.1"/>
</dbReference>
<evidence type="ECO:0000313" key="1">
    <source>
        <dbReference type="EMBL" id="KAK1726490.1"/>
    </source>
</evidence>
<dbReference type="AlphaFoldDB" id="A0AAD8UUF8"/>
<dbReference type="EMBL" id="JAHMHS010000032">
    <property type="protein sequence ID" value="KAK1726490.1"/>
    <property type="molecule type" value="Genomic_DNA"/>
</dbReference>
<sequence length="77" mass="8243">MNGPVRFGAHVAASVIHGHRTRTQSPGGRNRVACPRGPEIQKVAQGPMSEISTLVERGLERDVRGLGKEVVASFRAV</sequence>
<protein>
    <submittedName>
        <fullName evidence="1">Uncharacterized protein</fullName>
    </submittedName>
</protein>
<comment type="caution">
    <text evidence="1">The sequence shown here is derived from an EMBL/GenBank/DDBJ whole genome shotgun (WGS) entry which is preliminary data.</text>
</comment>
<reference evidence="1" key="1">
    <citation type="submission" date="2021-12" db="EMBL/GenBank/DDBJ databases">
        <title>Comparative genomics, transcriptomics and evolutionary studies reveal genomic signatures of adaptation to plant cell wall in hemibiotrophic fungi.</title>
        <authorList>
            <consortium name="DOE Joint Genome Institute"/>
            <person name="Baroncelli R."/>
            <person name="Diaz J.F."/>
            <person name="Benocci T."/>
            <person name="Peng M."/>
            <person name="Battaglia E."/>
            <person name="Haridas S."/>
            <person name="Andreopoulos W."/>
            <person name="Labutti K."/>
            <person name="Pangilinan J."/>
            <person name="Floch G.L."/>
            <person name="Makela M.R."/>
            <person name="Henrissat B."/>
            <person name="Grigoriev I.V."/>
            <person name="Crouch J.A."/>
            <person name="De Vries R.P."/>
            <person name="Sukno S.A."/>
            <person name="Thon M.R."/>
        </authorList>
    </citation>
    <scope>NUCLEOTIDE SEQUENCE</scope>
    <source>
        <strain evidence="1">CBS 112980</strain>
    </source>
</reference>
<name>A0AAD8UUF8_GLOAC</name>
<proteinExistence type="predicted"/>
<keyword evidence="2" id="KW-1185">Reference proteome</keyword>